<dbReference type="InterPro" id="IPR011066">
    <property type="entry name" value="MscS_channel_C_sf"/>
</dbReference>
<feature type="transmembrane region" description="Helical" evidence="7">
    <location>
        <begin position="99"/>
        <end position="116"/>
    </location>
</feature>
<evidence type="ECO:0000256" key="2">
    <source>
        <dbReference type="ARBA" id="ARBA00008017"/>
    </source>
</evidence>
<dbReference type="GO" id="GO:0055085">
    <property type="term" value="P:transmembrane transport"/>
    <property type="evidence" value="ECO:0007669"/>
    <property type="project" value="InterPro"/>
</dbReference>
<protein>
    <submittedName>
        <fullName evidence="10">Mechanosensitive ion channel</fullName>
    </submittedName>
</protein>
<dbReference type="SUPFAM" id="SSF82861">
    <property type="entry name" value="Mechanosensitive channel protein MscS (YggB), transmembrane region"/>
    <property type="match status" value="1"/>
</dbReference>
<keyword evidence="11" id="KW-1185">Reference proteome</keyword>
<dbReference type="SUPFAM" id="SSF50182">
    <property type="entry name" value="Sm-like ribonucleoproteins"/>
    <property type="match status" value="1"/>
</dbReference>
<evidence type="ECO:0000256" key="4">
    <source>
        <dbReference type="ARBA" id="ARBA00022692"/>
    </source>
</evidence>
<feature type="transmembrane region" description="Helical" evidence="7">
    <location>
        <begin position="20"/>
        <end position="42"/>
    </location>
</feature>
<feature type="domain" description="Mechanosensitive ion channel MscS" evidence="8">
    <location>
        <begin position="185"/>
        <end position="248"/>
    </location>
</feature>
<reference evidence="10 11" key="1">
    <citation type="submission" date="2021-05" db="EMBL/GenBank/DDBJ databases">
        <title>Novel Bacillus species.</title>
        <authorList>
            <person name="Liu G."/>
        </authorList>
    </citation>
    <scope>NUCLEOTIDE SEQUENCE [LARGE SCALE GENOMIC DNA]</scope>
    <source>
        <strain evidence="11">FJAT-49780</strain>
    </source>
</reference>
<dbReference type="InterPro" id="IPR049142">
    <property type="entry name" value="MS_channel_1st"/>
</dbReference>
<dbReference type="InterPro" id="IPR010920">
    <property type="entry name" value="LSM_dom_sf"/>
</dbReference>
<accession>A0A942TGT6</accession>
<evidence type="ECO:0000256" key="1">
    <source>
        <dbReference type="ARBA" id="ARBA00004651"/>
    </source>
</evidence>
<evidence type="ECO:0000256" key="6">
    <source>
        <dbReference type="ARBA" id="ARBA00023136"/>
    </source>
</evidence>
<dbReference type="PANTHER" id="PTHR30347">
    <property type="entry name" value="POTASSIUM CHANNEL RELATED"/>
    <property type="match status" value="1"/>
</dbReference>
<dbReference type="InterPro" id="IPR011014">
    <property type="entry name" value="MscS_channel_TM-2"/>
</dbReference>
<keyword evidence="3" id="KW-1003">Cell membrane</keyword>
<dbReference type="Proteomes" id="UP000681414">
    <property type="component" value="Unassembled WGS sequence"/>
</dbReference>
<dbReference type="Pfam" id="PF00924">
    <property type="entry name" value="MS_channel_2nd"/>
    <property type="match status" value="1"/>
</dbReference>
<feature type="transmembrane region" description="Helical" evidence="7">
    <location>
        <begin position="167"/>
        <end position="198"/>
    </location>
</feature>
<dbReference type="InterPro" id="IPR052702">
    <property type="entry name" value="MscS-like_channel"/>
</dbReference>
<keyword evidence="6 7" id="KW-0472">Membrane</keyword>
<gene>
    <name evidence="10" type="ORF">KHA97_20255</name>
</gene>
<comment type="similarity">
    <text evidence="2">Belongs to the MscS (TC 1.A.23) family.</text>
</comment>
<evidence type="ECO:0000259" key="8">
    <source>
        <dbReference type="Pfam" id="PF00924"/>
    </source>
</evidence>
<feature type="transmembrane region" description="Helical" evidence="7">
    <location>
        <begin position="144"/>
        <end position="161"/>
    </location>
</feature>
<dbReference type="GO" id="GO:0005886">
    <property type="term" value="C:plasma membrane"/>
    <property type="evidence" value="ECO:0007669"/>
    <property type="project" value="UniProtKB-SubCell"/>
</dbReference>
<dbReference type="Gene3D" id="1.10.287.1260">
    <property type="match status" value="1"/>
</dbReference>
<name>A0A942TGT6_9BACI</name>
<proteinExistence type="inferred from homology"/>
<keyword evidence="5 7" id="KW-1133">Transmembrane helix</keyword>
<dbReference type="Gene3D" id="2.30.30.60">
    <property type="match status" value="1"/>
</dbReference>
<dbReference type="SUPFAM" id="SSF82689">
    <property type="entry name" value="Mechanosensitive channel protein MscS (YggB), C-terminal domain"/>
    <property type="match status" value="1"/>
</dbReference>
<dbReference type="Gene3D" id="3.30.70.100">
    <property type="match status" value="1"/>
</dbReference>
<dbReference type="AlphaFoldDB" id="A0A942TGT6"/>
<comment type="caution">
    <text evidence="10">The sequence shown here is derived from an EMBL/GenBank/DDBJ whole genome shotgun (WGS) entry which is preliminary data.</text>
</comment>
<dbReference type="EMBL" id="JAGYPG010000004">
    <property type="protein sequence ID" value="MBS4197380.1"/>
    <property type="molecule type" value="Genomic_DNA"/>
</dbReference>
<feature type="transmembrane region" description="Helical" evidence="7">
    <location>
        <begin position="62"/>
        <end position="79"/>
    </location>
</feature>
<dbReference type="InterPro" id="IPR006685">
    <property type="entry name" value="MscS_channel_2nd"/>
</dbReference>
<evidence type="ECO:0000313" key="10">
    <source>
        <dbReference type="EMBL" id="MBS4197380.1"/>
    </source>
</evidence>
<evidence type="ECO:0000313" key="11">
    <source>
        <dbReference type="Proteomes" id="UP000681414"/>
    </source>
</evidence>
<evidence type="ECO:0000256" key="3">
    <source>
        <dbReference type="ARBA" id="ARBA00022475"/>
    </source>
</evidence>
<dbReference type="Pfam" id="PF21088">
    <property type="entry name" value="MS_channel_1st"/>
    <property type="match status" value="1"/>
</dbReference>
<sequence length="349" mass="39627">MLVMEFFKGISILKTLSLKQILLFFVYVILIFFVKWVLLLVLRKWMKSDLAKNRVLPTIEAILNWATFYGTILLFLFYFSNESWLFSAIYEKDGVEVSLVLIIVAIMIITFTSRLVKAFNAHIMPFIYEKFDVDIGLSFTINRLIYYVVMFIALLISFQTVGLDMRAFAVVLSTLGIGIGFGLRNVAANFVSGIIILFERPMEVGETVEIEEKVGQISKINLRSTIITHKGGRLVVPNQYFIEQIINSRSGEQLTAEVHVSVPFGTDSHKVETLLYEAVELVNVPSSPTIRFIAFRQSALEFSVQLPFQDGADKDEIESKLRHAIANIFTKNKIELASCTEIIHTLKNS</sequence>
<dbReference type="PANTHER" id="PTHR30347:SF1">
    <property type="entry name" value="MECHANOSENSITIVE CHANNEL MSCK"/>
    <property type="match status" value="1"/>
</dbReference>
<evidence type="ECO:0000256" key="5">
    <source>
        <dbReference type="ARBA" id="ARBA00022989"/>
    </source>
</evidence>
<evidence type="ECO:0000256" key="7">
    <source>
        <dbReference type="SAM" id="Phobius"/>
    </source>
</evidence>
<dbReference type="InterPro" id="IPR023408">
    <property type="entry name" value="MscS_beta-dom_sf"/>
</dbReference>
<feature type="domain" description="Mechanosensitive ion channel transmembrane helices 2/3" evidence="9">
    <location>
        <begin position="144"/>
        <end position="183"/>
    </location>
</feature>
<keyword evidence="4 7" id="KW-0812">Transmembrane</keyword>
<organism evidence="10 11">
    <name type="scientific">Lederbergia citri</name>
    <dbReference type="NCBI Taxonomy" id="2833580"/>
    <lineage>
        <taxon>Bacteria</taxon>
        <taxon>Bacillati</taxon>
        <taxon>Bacillota</taxon>
        <taxon>Bacilli</taxon>
        <taxon>Bacillales</taxon>
        <taxon>Bacillaceae</taxon>
        <taxon>Lederbergia</taxon>
    </lineage>
</organism>
<evidence type="ECO:0000259" key="9">
    <source>
        <dbReference type="Pfam" id="PF21088"/>
    </source>
</evidence>
<comment type="subcellular location">
    <subcellularLocation>
        <location evidence="1">Cell membrane</location>
        <topology evidence="1">Multi-pass membrane protein</topology>
    </subcellularLocation>
</comment>